<dbReference type="InterPro" id="IPR017907">
    <property type="entry name" value="Znf_RING_CS"/>
</dbReference>
<accession>A0AAV8V424</accession>
<dbReference type="AlphaFoldDB" id="A0AAV8V424"/>
<comment type="caution">
    <text evidence="6">The sequence shown here is derived from an EMBL/GenBank/DDBJ whole genome shotgun (WGS) entry which is preliminary data.</text>
</comment>
<dbReference type="PANTHER" id="PTHR47361:SF4">
    <property type="entry name" value="RING_U-BOX SUPERFAMILY PROTEIN"/>
    <property type="match status" value="1"/>
</dbReference>
<evidence type="ECO:0000256" key="1">
    <source>
        <dbReference type="ARBA" id="ARBA00022723"/>
    </source>
</evidence>
<evidence type="ECO:0000259" key="5">
    <source>
        <dbReference type="PROSITE" id="PS50089"/>
    </source>
</evidence>
<keyword evidence="1" id="KW-0479">Metal-binding</keyword>
<keyword evidence="3" id="KW-0862">Zinc</keyword>
<evidence type="ECO:0000313" key="6">
    <source>
        <dbReference type="EMBL" id="KAJ8907766.1"/>
    </source>
</evidence>
<protein>
    <recommendedName>
        <fullName evidence="5">RING-type domain-containing protein</fullName>
    </recommendedName>
</protein>
<dbReference type="PANTHER" id="PTHR47361">
    <property type="entry name" value="RING/U-BOX SUPERFAMILY PROTEIN"/>
    <property type="match status" value="1"/>
</dbReference>
<dbReference type="SUPFAM" id="SSF57850">
    <property type="entry name" value="RING/U-box"/>
    <property type="match status" value="1"/>
</dbReference>
<reference evidence="6 7" key="1">
    <citation type="journal article" date="2023" name="Nat. Commun.">
        <title>Origin of minicircular mitochondrial genomes in red algae.</title>
        <authorList>
            <person name="Lee Y."/>
            <person name="Cho C.H."/>
            <person name="Lee Y.M."/>
            <person name="Park S.I."/>
            <person name="Yang J.H."/>
            <person name="West J.A."/>
            <person name="Bhattacharya D."/>
            <person name="Yoon H.S."/>
        </authorList>
    </citation>
    <scope>NUCLEOTIDE SEQUENCE [LARGE SCALE GENOMIC DNA]</scope>
    <source>
        <strain evidence="6 7">CCMP1338</strain>
        <tissue evidence="6">Whole cell</tissue>
    </source>
</reference>
<proteinExistence type="predicted"/>
<evidence type="ECO:0000256" key="4">
    <source>
        <dbReference type="PROSITE-ProRule" id="PRU00175"/>
    </source>
</evidence>
<name>A0AAV8V424_9RHOD</name>
<dbReference type="Pfam" id="PF13639">
    <property type="entry name" value="zf-RING_2"/>
    <property type="match status" value="1"/>
</dbReference>
<gene>
    <name evidence="6" type="ORF">NDN08_007871</name>
</gene>
<dbReference type="InterPro" id="IPR001841">
    <property type="entry name" value="Znf_RING"/>
</dbReference>
<dbReference type="GO" id="GO:0008270">
    <property type="term" value="F:zinc ion binding"/>
    <property type="evidence" value="ECO:0007669"/>
    <property type="project" value="UniProtKB-KW"/>
</dbReference>
<keyword evidence="2 4" id="KW-0863">Zinc-finger</keyword>
<organism evidence="6 7">
    <name type="scientific">Rhodosorus marinus</name>
    <dbReference type="NCBI Taxonomy" id="101924"/>
    <lineage>
        <taxon>Eukaryota</taxon>
        <taxon>Rhodophyta</taxon>
        <taxon>Stylonematophyceae</taxon>
        <taxon>Stylonematales</taxon>
        <taxon>Stylonemataceae</taxon>
        <taxon>Rhodosorus</taxon>
    </lineage>
</organism>
<evidence type="ECO:0000256" key="3">
    <source>
        <dbReference type="ARBA" id="ARBA00022833"/>
    </source>
</evidence>
<dbReference type="EMBL" id="JAMWBK010000002">
    <property type="protein sequence ID" value="KAJ8907766.1"/>
    <property type="molecule type" value="Genomic_DNA"/>
</dbReference>
<evidence type="ECO:0000313" key="7">
    <source>
        <dbReference type="Proteomes" id="UP001157974"/>
    </source>
</evidence>
<evidence type="ECO:0000256" key="2">
    <source>
        <dbReference type="ARBA" id="ARBA00022771"/>
    </source>
</evidence>
<dbReference type="Proteomes" id="UP001157974">
    <property type="component" value="Unassembled WGS sequence"/>
</dbReference>
<keyword evidence="7" id="KW-1185">Reference proteome</keyword>
<dbReference type="InterPro" id="IPR013083">
    <property type="entry name" value="Znf_RING/FYVE/PHD"/>
</dbReference>
<dbReference type="PROSITE" id="PS50089">
    <property type="entry name" value="ZF_RING_2"/>
    <property type="match status" value="1"/>
</dbReference>
<feature type="domain" description="RING-type" evidence="5">
    <location>
        <begin position="7"/>
        <end position="48"/>
    </location>
</feature>
<sequence>MEVSKECNICWEAPVREEQAMVSVCKHLYCTSCIVSWGLVNPTCPLCRKTFNSLLVRRTAEGSLVLLGNEELGWVEESLLCLQAASRVKLKEVEESPGDDLYSTGNFQLSDQSVSLTSLRATVYRPTTAYQDHLEAQVFQDLLEEEEFYHRNELRSGRHMADCFLR</sequence>
<dbReference type="SMART" id="SM00184">
    <property type="entry name" value="RING"/>
    <property type="match status" value="1"/>
</dbReference>
<dbReference type="PROSITE" id="PS00518">
    <property type="entry name" value="ZF_RING_1"/>
    <property type="match status" value="1"/>
</dbReference>
<dbReference type="Gene3D" id="3.30.40.10">
    <property type="entry name" value="Zinc/RING finger domain, C3HC4 (zinc finger)"/>
    <property type="match status" value="1"/>
</dbReference>